<dbReference type="CDD" id="cd18079">
    <property type="entry name" value="S-AdoMet_synt"/>
    <property type="match status" value="1"/>
</dbReference>
<feature type="binding site" description="in other chain" evidence="10">
    <location>
        <position position="100"/>
    </location>
    <ligand>
        <name>L-methionine</name>
        <dbReference type="ChEBI" id="CHEBI:57844"/>
        <note>ligand shared between two neighboring subunits</note>
    </ligand>
</feature>
<evidence type="ECO:0000259" key="15">
    <source>
        <dbReference type="Pfam" id="PF02773"/>
    </source>
</evidence>
<evidence type="ECO:0000256" key="12">
    <source>
        <dbReference type="RuleBase" id="RU004462"/>
    </source>
</evidence>
<dbReference type="FunFam" id="3.30.300.10:FF:000004">
    <property type="entry name" value="S-adenosylmethionine synthase"/>
    <property type="match status" value="1"/>
</dbReference>
<evidence type="ECO:0000256" key="11">
    <source>
        <dbReference type="RuleBase" id="RU000542"/>
    </source>
</evidence>
<evidence type="ECO:0000256" key="2">
    <source>
        <dbReference type="ARBA" id="ARBA00009685"/>
    </source>
</evidence>
<feature type="binding site" description="in other chain" evidence="10">
    <location>
        <position position="272"/>
    </location>
    <ligand>
        <name>L-methionine</name>
        <dbReference type="ChEBI" id="CHEBI:57844"/>
        <note>ligand shared between two neighboring subunits</note>
    </ligand>
</feature>
<comment type="function">
    <text evidence="10">Catalyzes the formation of S-adenosylmethionine (AdoMet) from methionine and ATP. The overall synthetic reaction is composed of two sequential steps, AdoMet formation and the subsequent tripolyphosphate hydrolysis which occurs prior to release of AdoMet from the enzyme.</text>
</comment>
<comment type="catalytic activity">
    <reaction evidence="10">
        <text>L-methionine + ATP + H2O = S-adenosyl-L-methionine + phosphate + diphosphate</text>
        <dbReference type="Rhea" id="RHEA:21080"/>
        <dbReference type="ChEBI" id="CHEBI:15377"/>
        <dbReference type="ChEBI" id="CHEBI:30616"/>
        <dbReference type="ChEBI" id="CHEBI:33019"/>
        <dbReference type="ChEBI" id="CHEBI:43474"/>
        <dbReference type="ChEBI" id="CHEBI:57844"/>
        <dbReference type="ChEBI" id="CHEBI:59789"/>
        <dbReference type="EC" id="2.5.1.6"/>
    </reaction>
</comment>
<keyword evidence="10" id="KW-0963">Cytoplasm</keyword>
<comment type="cofactor">
    <cofactor evidence="10">
        <name>Mg(2+)</name>
        <dbReference type="ChEBI" id="CHEBI:18420"/>
    </cofactor>
    <text evidence="10">Binds 2 divalent ions per subunit.</text>
</comment>
<comment type="similarity">
    <text evidence="2 10 12">Belongs to the AdoMet synthase family.</text>
</comment>
<feature type="binding site" description="in other chain" evidence="10">
    <location>
        <begin position="247"/>
        <end position="248"/>
    </location>
    <ligand>
        <name>ATP</name>
        <dbReference type="ChEBI" id="CHEBI:30616"/>
        <note>ligand shared between two neighboring subunits</note>
    </ligand>
</feature>
<keyword evidence="7 10" id="KW-0067">ATP-binding</keyword>
<evidence type="ECO:0000259" key="13">
    <source>
        <dbReference type="Pfam" id="PF00438"/>
    </source>
</evidence>
<evidence type="ECO:0000256" key="5">
    <source>
        <dbReference type="ARBA" id="ARBA00022723"/>
    </source>
</evidence>
<dbReference type="PIRSF" id="PIRSF000497">
    <property type="entry name" value="MAT"/>
    <property type="match status" value="1"/>
</dbReference>
<feature type="binding site" evidence="10">
    <location>
        <position position="44"/>
    </location>
    <ligand>
        <name>K(+)</name>
        <dbReference type="ChEBI" id="CHEBI:29103"/>
    </ligand>
</feature>
<comment type="cofactor">
    <cofactor evidence="10">
        <name>K(+)</name>
        <dbReference type="ChEBI" id="CHEBI:29103"/>
    </cofactor>
    <text evidence="10">Binds 1 potassium ion per subunit.</text>
</comment>
<dbReference type="AlphaFoldDB" id="A0A6L6QC37"/>
<dbReference type="InterPro" id="IPR002133">
    <property type="entry name" value="S-AdoMet_synthetase"/>
</dbReference>
<evidence type="ECO:0000256" key="4">
    <source>
        <dbReference type="ARBA" id="ARBA00022679"/>
    </source>
</evidence>
<feature type="binding site" evidence="10">
    <location>
        <position position="241"/>
    </location>
    <ligand>
        <name>L-methionine</name>
        <dbReference type="ChEBI" id="CHEBI:57844"/>
        <note>ligand shared between two neighboring subunits</note>
    </ligand>
</feature>
<dbReference type="GO" id="GO:0005737">
    <property type="term" value="C:cytoplasm"/>
    <property type="evidence" value="ECO:0007669"/>
    <property type="project" value="UniProtKB-SubCell"/>
</dbReference>
<keyword evidence="3 10" id="KW-0554">One-carbon metabolism</keyword>
<feature type="region of interest" description="Flexible loop" evidence="10">
    <location>
        <begin position="100"/>
        <end position="110"/>
    </location>
</feature>
<comment type="subcellular location">
    <subcellularLocation>
        <location evidence="10 11">Cytoplasm</location>
    </subcellularLocation>
</comment>
<organism evidence="16 17">
    <name type="scientific">Massilia eburnea</name>
    <dbReference type="NCBI Taxonomy" id="1776165"/>
    <lineage>
        <taxon>Bacteria</taxon>
        <taxon>Pseudomonadati</taxon>
        <taxon>Pseudomonadota</taxon>
        <taxon>Betaproteobacteria</taxon>
        <taxon>Burkholderiales</taxon>
        <taxon>Oxalobacteraceae</taxon>
        <taxon>Telluria group</taxon>
        <taxon>Massilia</taxon>
    </lineage>
</organism>
<feature type="binding site" description="in other chain" evidence="10">
    <location>
        <begin position="167"/>
        <end position="169"/>
    </location>
    <ligand>
        <name>ATP</name>
        <dbReference type="ChEBI" id="CHEBI:30616"/>
        <note>ligand shared between two neighboring subunits</note>
    </ligand>
</feature>
<feature type="binding site" evidence="10">
    <location>
        <position position="264"/>
    </location>
    <ligand>
        <name>ATP</name>
        <dbReference type="ChEBI" id="CHEBI:30616"/>
        <note>ligand shared between two neighboring subunits</note>
    </ligand>
</feature>
<feature type="domain" description="S-adenosylmethionine synthetase C-terminal" evidence="15">
    <location>
        <begin position="235"/>
        <end position="374"/>
    </location>
</feature>
<dbReference type="GO" id="GO:0006730">
    <property type="term" value="P:one-carbon metabolic process"/>
    <property type="evidence" value="ECO:0007669"/>
    <property type="project" value="UniProtKB-KW"/>
</dbReference>
<accession>A0A6L6QC37</accession>
<evidence type="ECO:0000256" key="7">
    <source>
        <dbReference type="ARBA" id="ARBA00022840"/>
    </source>
</evidence>
<dbReference type="GO" id="GO:0006556">
    <property type="term" value="P:S-adenosylmethionine biosynthetic process"/>
    <property type="evidence" value="ECO:0007669"/>
    <property type="project" value="UniProtKB-UniRule"/>
</dbReference>
<dbReference type="FunFam" id="3.30.300.10:FF:000003">
    <property type="entry name" value="S-adenosylmethionine synthase"/>
    <property type="match status" value="1"/>
</dbReference>
<protein>
    <recommendedName>
        <fullName evidence="10">S-adenosylmethionine synthase</fullName>
        <shortName evidence="10">AdoMet synthase</shortName>
        <ecNumber evidence="10">2.5.1.6</ecNumber>
    </recommendedName>
    <alternativeName>
        <fullName evidence="10">MAT</fullName>
    </alternativeName>
    <alternativeName>
        <fullName evidence="10">Methionine adenosyltransferase</fullName>
    </alternativeName>
</protein>
<feature type="binding site" description="in other chain" evidence="10">
    <location>
        <begin position="232"/>
        <end position="233"/>
    </location>
    <ligand>
        <name>ATP</name>
        <dbReference type="ChEBI" id="CHEBI:30616"/>
        <note>ligand shared between two neighboring subunits</note>
    </ligand>
</feature>
<proteinExistence type="inferred from homology"/>
<dbReference type="Pfam" id="PF00438">
    <property type="entry name" value="S-AdoMet_synt_N"/>
    <property type="match status" value="1"/>
</dbReference>
<dbReference type="PROSITE" id="PS00377">
    <property type="entry name" value="ADOMET_SYNTHASE_2"/>
    <property type="match status" value="1"/>
</dbReference>
<feature type="domain" description="S-adenosylmethionine synthetase central" evidence="14">
    <location>
        <begin position="117"/>
        <end position="233"/>
    </location>
</feature>
<dbReference type="Gene3D" id="3.30.300.10">
    <property type="match status" value="3"/>
</dbReference>
<comment type="caution">
    <text evidence="16">The sequence shown here is derived from an EMBL/GenBank/DDBJ whole genome shotgun (WGS) entry which is preliminary data.</text>
</comment>
<dbReference type="SUPFAM" id="SSF55973">
    <property type="entry name" value="S-adenosylmethionine synthetase"/>
    <property type="match status" value="3"/>
</dbReference>
<dbReference type="InterPro" id="IPR022636">
    <property type="entry name" value="S-AdoMet_synthetase_sfam"/>
</dbReference>
<name>A0A6L6QC37_9BURK</name>
<feature type="binding site" description="in other chain" evidence="10">
    <location>
        <position position="57"/>
    </location>
    <ligand>
        <name>L-methionine</name>
        <dbReference type="ChEBI" id="CHEBI:57844"/>
        <note>ligand shared between two neighboring subunits</note>
    </ligand>
</feature>
<dbReference type="PROSITE" id="PS00376">
    <property type="entry name" value="ADOMET_SYNTHASE_1"/>
    <property type="match status" value="1"/>
</dbReference>
<feature type="binding site" evidence="10">
    <location>
        <position position="18"/>
    </location>
    <ligand>
        <name>Mg(2+)</name>
        <dbReference type="ChEBI" id="CHEBI:18420"/>
    </ligand>
</feature>
<feature type="binding site" description="in other chain" evidence="10">
    <location>
        <position position="16"/>
    </location>
    <ligand>
        <name>ATP</name>
        <dbReference type="ChEBI" id="CHEBI:30616"/>
        <note>ligand shared between two neighboring subunits</note>
    </ligand>
</feature>
<dbReference type="Pfam" id="PF02772">
    <property type="entry name" value="S-AdoMet_synt_M"/>
    <property type="match status" value="1"/>
</dbReference>
<keyword evidence="9 10" id="KW-0630">Potassium</keyword>
<dbReference type="Proteomes" id="UP000472320">
    <property type="component" value="Unassembled WGS sequence"/>
</dbReference>
<keyword evidence="17" id="KW-1185">Reference proteome</keyword>
<reference evidence="16 17" key="1">
    <citation type="submission" date="2019-11" db="EMBL/GenBank/DDBJ databases">
        <title>Type strains purchased from KCTC, JCM and DSMZ.</title>
        <authorList>
            <person name="Lu H."/>
        </authorList>
    </citation>
    <scope>NUCLEOTIDE SEQUENCE [LARGE SCALE GENOMIC DNA]</scope>
    <source>
        <strain evidence="16 17">JCM 31587</strain>
    </source>
</reference>
<sequence>MSNDFLFTSESVSEGHPDKVADQISDAILDAILTQDPRARVAAETLCNTGLVVLAGEITTHANVDYIQVARDTIKRIGYDNTEYGIDYKGCAVLVAYDKQSPDIAQGVDEGAGIDLDQGAGDQGLMFGYACDETPELMPAPIYYSHRLVERQSQLRKDGRLPWLRPDAKSQVTLRYVDGRPVSVDTVVLSTQHAPELSHKQIEEAVIEEIIRPVLPTEWIKDTKFLVNPTGRFVIGGPQGDCGLTGRKIIVDTYGGAAPHGGGAFSGKDPSKVDRSAAYAARYVAKNVVAAGLARQCQVQVSYAIGVARPINITVYTEGTGVISDEKIAQLVQEHFDLRPKGIVQMLDLLRPIYQKTAAYGHFGREEPEFSWERTDKAAILRAAAGL</sequence>
<evidence type="ECO:0000256" key="8">
    <source>
        <dbReference type="ARBA" id="ARBA00022842"/>
    </source>
</evidence>
<gene>
    <name evidence="10" type="primary">metK</name>
    <name evidence="16" type="ORF">GM658_04140</name>
</gene>
<dbReference type="HAMAP" id="MF_00086">
    <property type="entry name" value="S_AdoMet_synth1"/>
    <property type="match status" value="1"/>
</dbReference>
<evidence type="ECO:0000256" key="6">
    <source>
        <dbReference type="ARBA" id="ARBA00022741"/>
    </source>
</evidence>
<evidence type="ECO:0000313" key="16">
    <source>
        <dbReference type="EMBL" id="MTW09780.1"/>
    </source>
</evidence>
<evidence type="ECO:0000259" key="14">
    <source>
        <dbReference type="Pfam" id="PF02772"/>
    </source>
</evidence>
<dbReference type="EC" id="2.5.1.6" evidence="10"/>
<keyword evidence="8 10" id="KW-0460">Magnesium</keyword>
<dbReference type="OrthoDB" id="9801686at2"/>
<evidence type="ECO:0000313" key="17">
    <source>
        <dbReference type="Proteomes" id="UP000472320"/>
    </source>
</evidence>
<feature type="domain" description="S-adenosylmethionine synthetase N-terminal" evidence="13">
    <location>
        <begin position="5"/>
        <end position="102"/>
    </location>
</feature>
<dbReference type="InterPro" id="IPR022631">
    <property type="entry name" value="ADOMET_SYNTHASE_CS"/>
</dbReference>
<feature type="binding site" evidence="10">
    <location>
        <position position="241"/>
    </location>
    <ligand>
        <name>ATP</name>
        <dbReference type="ChEBI" id="CHEBI:30616"/>
        <note>ligand shared between two neighboring subunits</note>
    </ligand>
</feature>
<keyword evidence="6 10" id="KW-0547">Nucleotide-binding</keyword>
<dbReference type="PANTHER" id="PTHR11964">
    <property type="entry name" value="S-ADENOSYLMETHIONINE SYNTHETASE"/>
    <property type="match status" value="1"/>
</dbReference>
<evidence type="ECO:0000256" key="9">
    <source>
        <dbReference type="ARBA" id="ARBA00022958"/>
    </source>
</evidence>
<evidence type="ECO:0000256" key="3">
    <source>
        <dbReference type="ARBA" id="ARBA00022563"/>
    </source>
</evidence>
<evidence type="ECO:0000256" key="1">
    <source>
        <dbReference type="ARBA" id="ARBA00005224"/>
    </source>
</evidence>
<dbReference type="InterPro" id="IPR022630">
    <property type="entry name" value="S-AdoMet_synt_C"/>
</dbReference>
<dbReference type="EMBL" id="WNKX01000002">
    <property type="protein sequence ID" value="MTW09780.1"/>
    <property type="molecule type" value="Genomic_DNA"/>
</dbReference>
<dbReference type="InterPro" id="IPR022628">
    <property type="entry name" value="S-AdoMet_synt_N"/>
</dbReference>
<comment type="subunit">
    <text evidence="10">Homotetramer; dimer of dimers.</text>
</comment>
<dbReference type="NCBIfam" id="TIGR01034">
    <property type="entry name" value="metK"/>
    <property type="match status" value="1"/>
</dbReference>
<feature type="binding site" evidence="10">
    <location>
        <position position="268"/>
    </location>
    <ligand>
        <name>ATP</name>
        <dbReference type="ChEBI" id="CHEBI:30616"/>
        <note>ligand shared between two neighboring subunits</note>
    </ligand>
</feature>
<dbReference type="InterPro" id="IPR022629">
    <property type="entry name" value="S-AdoMet_synt_central"/>
</dbReference>
<keyword evidence="5 10" id="KW-0479">Metal-binding</keyword>
<dbReference type="RefSeq" id="WP_155452727.1">
    <property type="nucleotide sequence ID" value="NZ_WNKX01000002.1"/>
</dbReference>
<dbReference type="Pfam" id="PF02773">
    <property type="entry name" value="S-AdoMet_synt_C"/>
    <property type="match status" value="1"/>
</dbReference>
<dbReference type="GO" id="GO:0005524">
    <property type="term" value="F:ATP binding"/>
    <property type="evidence" value="ECO:0007669"/>
    <property type="project" value="UniProtKB-UniRule"/>
</dbReference>
<comment type="pathway">
    <text evidence="1 10">Amino-acid biosynthesis; S-adenosyl-L-methionine biosynthesis; S-adenosyl-L-methionine from L-methionine: step 1/1.</text>
</comment>
<dbReference type="UniPathway" id="UPA00315">
    <property type="reaction ID" value="UER00080"/>
</dbReference>
<dbReference type="GO" id="GO:0000287">
    <property type="term" value="F:magnesium ion binding"/>
    <property type="evidence" value="ECO:0007669"/>
    <property type="project" value="UniProtKB-UniRule"/>
</dbReference>
<evidence type="ECO:0000256" key="10">
    <source>
        <dbReference type="HAMAP-Rule" id="MF_00086"/>
    </source>
</evidence>
<keyword evidence="4 10" id="KW-0808">Transferase</keyword>
<dbReference type="GO" id="GO:0004478">
    <property type="term" value="F:methionine adenosyltransferase activity"/>
    <property type="evidence" value="ECO:0007669"/>
    <property type="project" value="UniProtKB-UniRule"/>
</dbReference>